<dbReference type="SUPFAM" id="SSF158682">
    <property type="entry name" value="TerB-like"/>
    <property type="match status" value="2"/>
</dbReference>
<proteinExistence type="predicted"/>
<dbReference type="InterPro" id="IPR007791">
    <property type="entry name" value="DjlA_N"/>
</dbReference>
<sequence>MANENTIKTIAKVMIAAAWADGSVSPEEINSLKDLLFQLPDMTASDWSELDIYIETPVGEAERIRLEGELVAQLKTPEDKALAIAALNEVVSADGRVSDSERAVLEEIKSMIESADVAILGPLSRLMRGSIKRRSQEAANAPNREVYLEDFTHNKIFYLVSRRLELESEDITLSEPVLRKLSLAGGLMAHVAYVDQEVTEAEFDAMADILEAKWGASTVEAALVAEVAVSETSQGLDIYRLSREFFET</sequence>
<dbReference type="CDD" id="cd07177">
    <property type="entry name" value="terB_like"/>
    <property type="match status" value="1"/>
</dbReference>
<accession>X1H0M6</accession>
<feature type="domain" description="Co-chaperone DjlA N-terminal" evidence="1">
    <location>
        <begin position="187"/>
        <end position="245"/>
    </location>
</feature>
<organism evidence="2">
    <name type="scientific">marine sediment metagenome</name>
    <dbReference type="NCBI Taxonomy" id="412755"/>
    <lineage>
        <taxon>unclassified sequences</taxon>
        <taxon>metagenomes</taxon>
        <taxon>ecological metagenomes</taxon>
    </lineage>
</organism>
<dbReference type="EMBL" id="BARU01006516">
    <property type="protein sequence ID" value="GAH47414.1"/>
    <property type="molecule type" value="Genomic_DNA"/>
</dbReference>
<dbReference type="Gene3D" id="1.10.3680.10">
    <property type="entry name" value="TerB-like"/>
    <property type="match status" value="1"/>
</dbReference>
<feature type="domain" description="Co-chaperone DjlA N-terminal" evidence="1">
    <location>
        <begin position="11"/>
        <end position="113"/>
    </location>
</feature>
<gene>
    <name evidence="2" type="ORF">S03H2_12820</name>
</gene>
<evidence type="ECO:0000313" key="2">
    <source>
        <dbReference type="EMBL" id="GAH47414.1"/>
    </source>
</evidence>
<comment type="caution">
    <text evidence="2">The sequence shown here is derived from an EMBL/GenBank/DDBJ whole genome shotgun (WGS) entry which is preliminary data.</text>
</comment>
<reference evidence="2" key="1">
    <citation type="journal article" date="2014" name="Front. Microbiol.">
        <title>High frequency of phylogenetically diverse reductive dehalogenase-homologous genes in deep subseafloor sedimentary metagenomes.</title>
        <authorList>
            <person name="Kawai M."/>
            <person name="Futagami T."/>
            <person name="Toyoda A."/>
            <person name="Takaki Y."/>
            <person name="Nishi S."/>
            <person name="Hori S."/>
            <person name="Arai W."/>
            <person name="Tsubouchi T."/>
            <person name="Morono Y."/>
            <person name="Uchiyama I."/>
            <person name="Ito T."/>
            <person name="Fujiyama A."/>
            <person name="Inagaki F."/>
            <person name="Takami H."/>
        </authorList>
    </citation>
    <scope>NUCLEOTIDE SEQUENCE</scope>
    <source>
        <strain evidence="2">Expedition CK06-06</strain>
    </source>
</reference>
<evidence type="ECO:0000259" key="1">
    <source>
        <dbReference type="Pfam" id="PF05099"/>
    </source>
</evidence>
<dbReference type="AlphaFoldDB" id="X1H0M6"/>
<feature type="non-terminal residue" evidence="2">
    <location>
        <position position="248"/>
    </location>
</feature>
<name>X1H0M6_9ZZZZ</name>
<protein>
    <recommendedName>
        <fullName evidence="1">Co-chaperone DjlA N-terminal domain-containing protein</fullName>
    </recommendedName>
</protein>
<dbReference type="InterPro" id="IPR029024">
    <property type="entry name" value="TerB-like"/>
</dbReference>
<dbReference type="Pfam" id="PF05099">
    <property type="entry name" value="TerB"/>
    <property type="match status" value="2"/>
</dbReference>